<feature type="domain" description="LysM" evidence="2">
    <location>
        <begin position="118"/>
        <end position="162"/>
    </location>
</feature>
<dbReference type="Gene3D" id="2.70.70.10">
    <property type="entry name" value="Glucose Permease (Domain IIA)"/>
    <property type="match status" value="1"/>
</dbReference>
<dbReference type="EMBL" id="UOFG01000154">
    <property type="protein sequence ID" value="VAW61760.1"/>
    <property type="molecule type" value="Genomic_DNA"/>
</dbReference>
<evidence type="ECO:0000256" key="1">
    <source>
        <dbReference type="ARBA" id="ARBA00038420"/>
    </source>
</evidence>
<evidence type="ECO:0000313" key="3">
    <source>
        <dbReference type="EMBL" id="VAW61760.1"/>
    </source>
</evidence>
<name>A0A3B0XAY6_9ZZZZ</name>
<dbReference type="PANTHER" id="PTHR21666:SF263">
    <property type="entry name" value="MUREIN HYDROLASE ACTIVATOR NLPD"/>
    <property type="match status" value="1"/>
</dbReference>
<dbReference type="PROSITE" id="PS51782">
    <property type="entry name" value="LYSM"/>
    <property type="match status" value="2"/>
</dbReference>
<dbReference type="InterPro" id="IPR050570">
    <property type="entry name" value="Cell_wall_metabolism_enzyme"/>
</dbReference>
<keyword evidence="3" id="KW-0378">Hydrolase</keyword>
<feature type="domain" description="LysM" evidence="2">
    <location>
        <begin position="30"/>
        <end position="74"/>
    </location>
</feature>
<dbReference type="InterPro" id="IPR018392">
    <property type="entry name" value="LysM"/>
</dbReference>
<dbReference type="InterPro" id="IPR016047">
    <property type="entry name" value="M23ase_b-sheet_dom"/>
</dbReference>
<organism evidence="3">
    <name type="scientific">hydrothermal vent metagenome</name>
    <dbReference type="NCBI Taxonomy" id="652676"/>
    <lineage>
        <taxon>unclassified sequences</taxon>
        <taxon>metagenomes</taxon>
        <taxon>ecological metagenomes</taxon>
    </lineage>
</organism>
<dbReference type="InterPro" id="IPR011055">
    <property type="entry name" value="Dup_hybrid_motif"/>
</dbReference>
<dbReference type="SUPFAM" id="SSF54106">
    <property type="entry name" value="LysM domain"/>
    <property type="match status" value="1"/>
</dbReference>
<dbReference type="GO" id="GO:0009279">
    <property type="term" value="C:cell outer membrane"/>
    <property type="evidence" value="ECO:0007669"/>
    <property type="project" value="TreeGrafter"/>
</dbReference>
<sequence>MILKTSGVSFLLSLFFLAACGGASSRWDPLAYTVRKGDTLYSIAWRYEKDYRQVAEWNNIGAPYAIYPGQRLTMQPSNQNGSAPDRRRPQVLPETSAGEVVVIDLPSETRREPAVKKQQLVVQQDETLYAIARREGYSHHQLARWNRLKAPYFLKPGQKLRLTPPPGSLGGARQHLALARAEPAREAVVAPLTRTQIKARPITSSLHSSAPLSGAIPSKPLPNKVGRWHWPVKGPVVQTFKASDTARKGIGIRGKSGQMVNAAAAGTVVYSGNGLINYGNLVIIKHSRSFLSAYAYNQSLLVKEGDNVSSGQAIAKIGQRGASKPLLHFEIRHNGKPVDPLGYLPRS</sequence>
<dbReference type="GO" id="GO:0004222">
    <property type="term" value="F:metalloendopeptidase activity"/>
    <property type="evidence" value="ECO:0007669"/>
    <property type="project" value="TreeGrafter"/>
</dbReference>
<dbReference type="Pfam" id="PF01551">
    <property type="entry name" value="Peptidase_M23"/>
    <property type="match status" value="1"/>
</dbReference>
<gene>
    <name evidence="3" type="ORF">MNBD_GAMMA11-2225</name>
</gene>
<dbReference type="CDD" id="cd12797">
    <property type="entry name" value="M23_peptidase"/>
    <property type="match status" value="1"/>
</dbReference>
<dbReference type="CDD" id="cd00118">
    <property type="entry name" value="LysM"/>
    <property type="match status" value="2"/>
</dbReference>
<dbReference type="GO" id="GO:0032153">
    <property type="term" value="C:cell division site"/>
    <property type="evidence" value="ECO:0007669"/>
    <property type="project" value="TreeGrafter"/>
</dbReference>
<accession>A0A3B0XAY6</accession>
<dbReference type="PROSITE" id="PS51257">
    <property type="entry name" value="PROKAR_LIPOPROTEIN"/>
    <property type="match status" value="1"/>
</dbReference>
<dbReference type="SMART" id="SM00257">
    <property type="entry name" value="LysM"/>
    <property type="match status" value="2"/>
</dbReference>
<comment type="similarity">
    <text evidence="1">Belongs to the E.coli NlpD/Haemophilus LppB family.</text>
</comment>
<dbReference type="InterPro" id="IPR036779">
    <property type="entry name" value="LysM_dom_sf"/>
</dbReference>
<dbReference type="AlphaFoldDB" id="A0A3B0XAY6"/>
<protein>
    <submittedName>
        <fullName evidence="3">Murein hydrolase activator NlpD</fullName>
    </submittedName>
</protein>
<dbReference type="SUPFAM" id="SSF51261">
    <property type="entry name" value="Duplicated hybrid motif"/>
    <property type="match status" value="1"/>
</dbReference>
<dbReference type="PANTHER" id="PTHR21666">
    <property type="entry name" value="PEPTIDASE-RELATED"/>
    <property type="match status" value="1"/>
</dbReference>
<evidence type="ECO:0000259" key="2">
    <source>
        <dbReference type="PROSITE" id="PS51782"/>
    </source>
</evidence>
<reference evidence="3" key="1">
    <citation type="submission" date="2018-06" db="EMBL/GenBank/DDBJ databases">
        <authorList>
            <person name="Zhirakovskaya E."/>
        </authorList>
    </citation>
    <scope>NUCLEOTIDE SEQUENCE</scope>
</reference>
<dbReference type="Gene3D" id="3.10.350.10">
    <property type="entry name" value="LysM domain"/>
    <property type="match status" value="2"/>
</dbReference>
<dbReference type="Pfam" id="PF01476">
    <property type="entry name" value="LysM"/>
    <property type="match status" value="2"/>
</dbReference>
<proteinExistence type="inferred from homology"/>